<sequence>MLLGQKGVKYGLTIPKQKAQQKKPAAKGPIKAFAQDESDEEQDNSVGLQVARHAATKQSDAKVAELHKAALAEDASIFDYDGHYDTIQQQRTVPKQQEKLARRSRYIEGLLDKAKEREREQDIVYERRLAKEREVEDHLFGDKESFVTAAYKKKLEEDKKWLAEEAIREEQEKKDDVKKRGHMGDFYRNLMHNNVAFGTTAKAAAAPDSTAALQAAAAAAAASSQPHAEQAARAAQPEDAQWQAARAARERFERLQSPSAAESSGAEPANVGASGQHLAQPSAEISHDGQPASPSNSDPASLQHVEPQAPGAMPAALASELPGNGHLRTEQDAVAGESPAMVATRSQQAALPTRASDAPAGGSKRTTQDAAAAARERYLARKRKAPPGATG</sequence>
<dbReference type="Proteomes" id="UP001438707">
    <property type="component" value="Unassembled WGS sequence"/>
</dbReference>
<keyword evidence="2" id="KW-0175">Coiled coil</keyword>
<evidence type="ECO:0000313" key="5">
    <source>
        <dbReference type="EMBL" id="KAK9827568.1"/>
    </source>
</evidence>
<dbReference type="GO" id="GO:0000381">
    <property type="term" value="P:regulation of alternative mRNA splicing, via spliceosome"/>
    <property type="evidence" value="ECO:0007669"/>
    <property type="project" value="InterPro"/>
</dbReference>
<dbReference type="AlphaFoldDB" id="A0AAW1R168"/>
<comment type="caution">
    <text evidence="5">The sequence shown here is derived from an EMBL/GenBank/DDBJ whole genome shotgun (WGS) entry which is preliminary data.</text>
</comment>
<feature type="compositionally biased region" description="Low complexity" evidence="3">
    <location>
        <begin position="204"/>
        <end position="232"/>
    </location>
</feature>
<dbReference type="InterPro" id="IPR018612">
    <property type="entry name" value="NSRP1_N"/>
</dbReference>
<dbReference type="PANTHER" id="PTHR30060:SF0">
    <property type="entry name" value="COILED-COIL PROTEIN (DUF2040)-RELATED"/>
    <property type="match status" value="1"/>
</dbReference>
<name>A0AAW1R168_9CHLO</name>
<feature type="region of interest" description="Disordered" evidence="3">
    <location>
        <begin position="204"/>
        <end position="391"/>
    </location>
</feature>
<comment type="similarity">
    <text evidence="1">Belongs to the NSRP1 family.</text>
</comment>
<dbReference type="EMBL" id="JALJOS010000018">
    <property type="protein sequence ID" value="KAK9827568.1"/>
    <property type="molecule type" value="Genomic_DNA"/>
</dbReference>
<reference evidence="5 6" key="1">
    <citation type="journal article" date="2024" name="Nat. Commun.">
        <title>Phylogenomics reveals the evolutionary origins of lichenization in chlorophyte algae.</title>
        <authorList>
            <person name="Puginier C."/>
            <person name="Libourel C."/>
            <person name="Otte J."/>
            <person name="Skaloud P."/>
            <person name="Haon M."/>
            <person name="Grisel S."/>
            <person name="Petersen M."/>
            <person name="Berrin J.G."/>
            <person name="Delaux P.M."/>
            <person name="Dal Grande F."/>
            <person name="Keller J."/>
        </authorList>
    </citation>
    <scope>NUCLEOTIDE SEQUENCE [LARGE SCALE GENOMIC DNA]</scope>
    <source>
        <strain evidence="5 6">SAG 2145</strain>
    </source>
</reference>
<feature type="domain" description="Nuclear speckle splicing regulatory protein 1 N-terminal" evidence="4">
    <location>
        <begin position="65"/>
        <end position="179"/>
    </location>
</feature>
<dbReference type="Pfam" id="PF09745">
    <property type="entry name" value="NSRP1_N"/>
    <property type="match status" value="1"/>
</dbReference>
<evidence type="ECO:0000313" key="6">
    <source>
        <dbReference type="Proteomes" id="UP001438707"/>
    </source>
</evidence>
<organism evidence="5 6">
    <name type="scientific">Apatococcus lobatus</name>
    <dbReference type="NCBI Taxonomy" id="904363"/>
    <lineage>
        <taxon>Eukaryota</taxon>
        <taxon>Viridiplantae</taxon>
        <taxon>Chlorophyta</taxon>
        <taxon>core chlorophytes</taxon>
        <taxon>Trebouxiophyceae</taxon>
        <taxon>Chlorellales</taxon>
        <taxon>Chlorellaceae</taxon>
        <taxon>Apatococcus</taxon>
    </lineage>
</organism>
<proteinExistence type="inferred from homology"/>
<evidence type="ECO:0000256" key="3">
    <source>
        <dbReference type="SAM" id="MobiDB-lite"/>
    </source>
</evidence>
<accession>A0AAW1R168</accession>
<dbReference type="PANTHER" id="PTHR30060">
    <property type="entry name" value="INNER MEMBRANE PROTEIN"/>
    <property type="match status" value="1"/>
</dbReference>
<evidence type="ECO:0000259" key="4">
    <source>
        <dbReference type="Pfam" id="PF09745"/>
    </source>
</evidence>
<gene>
    <name evidence="5" type="ORF">WJX74_010906</name>
</gene>
<keyword evidence="6" id="KW-1185">Reference proteome</keyword>
<evidence type="ECO:0000256" key="1">
    <source>
        <dbReference type="ARBA" id="ARBA00010126"/>
    </source>
</evidence>
<evidence type="ECO:0000256" key="2">
    <source>
        <dbReference type="ARBA" id="ARBA00023054"/>
    </source>
</evidence>
<feature type="region of interest" description="Disordered" evidence="3">
    <location>
        <begin position="14"/>
        <end position="48"/>
    </location>
</feature>
<feature type="compositionally biased region" description="Low complexity" evidence="3">
    <location>
        <begin position="257"/>
        <end position="269"/>
    </location>
</feature>
<protein>
    <recommendedName>
        <fullName evidence="4">Nuclear speckle splicing regulatory protein 1 N-terminal domain-containing protein</fullName>
    </recommendedName>
</protein>